<feature type="domain" description="GRF-type" evidence="7">
    <location>
        <begin position="27"/>
        <end position="71"/>
    </location>
</feature>
<proteinExistence type="predicted"/>
<feature type="transmembrane region" description="Helical" evidence="6">
    <location>
        <begin position="146"/>
        <end position="163"/>
    </location>
</feature>
<dbReference type="EMBL" id="CM031819">
    <property type="protein sequence ID" value="KAG6635208.1"/>
    <property type="molecule type" value="Genomic_DNA"/>
</dbReference>
<evidence type="ECO:0000256" key="2">
    <source>
        <dbReference type="ARBA" id="ARBA00022771"/>
    </source>
</evidence>
<keyword evidence="5" id="KW-0175">Coiled coil</keyword>
<evidence type="ECO:0000256" key="5">
    <source>
        <dbReference type="SAM" id="Coils"/>
    </source>
</evidence>
<keyword evidence="6" id="KW-0812">Transmembrane</keyword>
<organism evidence="8 9">
    <name type="scientific">Carya illinoinensis</name>
    <name type="common">Pecan</name>
    <dbReference type="NCBI Taxonomy" id="32201"/>
    <lineage>
        <taxon>Eukaryota</taxon>
        <taxon>Viridiplantae</taxon>
        <taxon>Streptophyta</taxon>
        <taxon>Embryophyta</taxon>
        <taxon>Tracheophyta</taxon>
        <taxon>Spermatophyta</taxon>
        <taxon>Magnoliopsida</taxon>
        <taxon>eudicotyledons</taxon>
        <taxon>Gunneridae</taxon>
        <taxon>Pentapetalae</taxon>
        <taxon>rosids</taxon>
        <taxon>fabids</taxon>
        <taxon>Fagales</taxon>
        <taxon>Juglandaceae</taxon>
        <taxon>Carya</taxon>
    </lineage>
</organism>
<keyword evidence="6" id="KW-0472">Membrane</keyword>
<name>A0A8T1NYJ8_CARIL</name>
<dbReference type="PANTHER" id="PTHR33248">
    <property type="entry name" value="ZINC ION-BINDING PROTEIN"/>
    <property type="match status" value="1"/>
</dbReference>
<dbReference type="Pfam" id="PF06839">
    <property type="entry name" value="Zn_ribbon_GRF"/>
    <property type="match status" value="1"/>
</dbReference>
<evidence type="ECO:0000256" key="6">
    <source>
        <dbReference type="SAM" id="Phobius"/>
    </source>
</evidence>
<accession>A0A8T1NYJ8</accession>
<protein>
    <recommendedName>
        <fullName evidence="7">GRF-type domain-containing protein</fullName>
    </recommendedName>
</protein>
<evidence type="ECO:0000313" key="8">
    <source>
        <dbReference type="EMBL" id="KAG6635208.1"/>
    </source>
</evidence>
<evidence type="ECO:0000256" key="4">
    <source>
        <dbReference type="PROSITE-ProRule" id="PRU01343"/>
    </source>
</evidence>
<keyword evidence="3" id="KW-0862">Zinc</keyword>
<dbReference type="AlphaFoldDB" id="A0A8T1NYJ8"/>
<reference evidence="8" key="1">
    <citation type="submission" date="2020-12" db="EMBL/GenBank/DDBJ databases">
        <title>WGS assembly of Carya illinoinensis cv. Pawnee.</title>
        <authorList>
            <person name="Platts A."/>
            <person name="Shu S."/>
            <person name="Wright S."/>
            <person name="Barry K."/>
            <person name="Edger P."/>
            <person name="Pires J.C."/>
            <person name="Schmutz J."/>
        </authorList>
    </citation>
    <scope>NUCLEOTIDE SEQUENCE</scope>
    <source>
        <tissue evidence="8">Leaf</tissue>
    </source>
</reference>
<comment type="caution">
    <text evidence="8">The sequence shown here is derived from an EMBL/GenBank/DDBJ whole genome shotgun (WGS) entry which is preliminary data.</text>
</comment>
<gene>
    <name evidence="8" type="ORF">CIPAW_11G026600</name>
</gene>
<dbReference type="PROSITE" id="PS51999">
    <property type="entry name" value="ZF_GRF"/>
    <property type="match status" value="1"/>
</dbReference>
<keyword evidence="9" id="KW-1185">Reference proteome</keyword>
<sequence>MLSKEKVSSSISSSSIVNRTLENNPMCTCGSPASLRTSNTRRNPGRAFFGCSNYNMKGLPHYNFFKWADSSQEREQELVKIDIKLLRKQDELQKTQEEFQKTREELRKLEEEVRKTMEEVRHWMEEVRKREGEIVKMELELRHQRIHIRICWAILILLYLFYVRSY</sequence>
<keyword evidence="2 4" id="KW-0863">Zinc-finger</keyword>
<keyword evidence="6" id="KW-1133">Transmembrane helix</keyword>
<evidence type="ECO:0000256" key="1">
    <source>
        <dbReference type="ARBA" id="ARBA00022723"/>
    </source>
</evidence>
<dbReference type="Proteomes" id="UP000811609">
    <property type="component" value="Chromosome 11"/>
</dbReference>
<feature type="coiled-coil region" evidence="5">
    <location>
        <begin position="78"/>
        <end position="126"/>
    </location>
</feature>
<dbReference type="InterPro" id="IPR010666">
    <property type="entry name" value="Znf_GRF"/>
</dbReference>
<evidence type="ECO:0000259" key="7">
    <source>
        <dbReference type="PROSITE" id="PS51999"/>
    </source>
</evidence>
<evidence type="ECO:0000256" key="3">
    <source>
        <dbReference type="ARBA" id="ARBA00022833"/>
    </source>
</evidence>
<evidence type="ECO:0000313" key="9">
    <source>
        <dbReference type="Proteomes" id="UP000811609"/>
    </source>
</evidence>
<keyword evidence="1" id="KW-0479">Metal-binding</keyword>
<dbReference type="GO" id="GO:0008270">
    <property type="term" value="F:zinc ion binding"/>
    <property type="evidence" value="ECO:0007669"/>
    <property type="project" value="UniProtKB-KW"/>
</dbReference>